<dbReference type="SUPFAM" id="SSF53850">
    <property type="entry name" value="Periplasmic binding protein-like II"/>
    <property type="match status" value="1"/>
</dbReference>
<keyword evidence="4" id="KW-1185">Reference proteome</keyword>
<dbReference type="InterPro" id="IPR001638">
    <property type="entry name" value="Solute-binding_3/MltF_N"/>
</dbReference>
<evidence type="ECO:0000256" key="1">
    <source>
        <dbReference type="ARBA" id="ARBA00022729"/>
    </source>
</evidence>
<dbReference type="PANTHER" id="PTHR35936">
    <property type="entry name" value="MEMBRANE-BOUND LYTIC MUREIN TRANSGLYCOSYLASE F"/>
    <property type="match status" value="1"/>
</dbReference>
<proteinExistence type="predicted"/>
<organism evidence="3 4">
    <name type="scientific">Deinococcus hopiensis KR-140</name>
    <dbReference type="NCBI Taxonomy" id="695939"/>
    <lineage>
        <taxon>Bacteria</taxon>
        <taxon>Thermotogati</taxon>
        <taxon>Deinococcota</taxon>
        <taxon>Deinococci</taxon>
        <taxon>Deinococcales</taxon>
        <taxon>Deinococcaceae</taxon>
        <taxon>Deinococcus</taxon>
    </lineage>
</organism>
<sequence>MHEHHPLRFRIVLSTLALLLVSVTHAELADVKKRGELRVVMSGEYPPFSQPTPGGDLTGFDADVAREIARRLGVKAHLIKADFSSIVAGVQAGNFDLAVASQSKTPERARAVDFLSKPYYYDGFQLFVPKGSKANSLEGLGGQPVAVALGTVFEKFLRERKYPKIVTFSGEQEIFLALGANRASGMITTRSVGNVAIKNGQALRAAGPVLQQDNPYITLGKNQPQLKAAVEKALNAMRADGTLRRLSVKYIGSDLTVPNNR</sequence>
<dbReference type="PANTHER" id="PTHR35936:SF19">
    <property type="entry name" value="AMINO-ACID-BINDING PROTEIN YXEM-RELATED"/>
    <property type="match status" value="1"/>
</dbReference>
<dbReference type="Gene3D" id="3.40.190.10">
    <property type="entry name" value="Periplasmic binding protein-like II"/>
    <property type="match status" value="2"/>
</dbReference>
<name>A0A1W1UQM6_9DEIO</name>
<keyword evidence="1" id="KW-0732">Signal</keyword>
<reference evidence="3 4" key="1">
    <citation type="submission" date="2017-04" db="EMBL/GenBank/DDBJ databases">
        <authorList>
            <person name="Afonso C.L."/>
            <person name="Miller P.J."/>
            <person name="Scott M.A."/>
            <person name="Spackman E."/>
            <person name="Goraichik I."/>
            <person name="Dimitrov K.M."/>
            <person name="Suarez D.L."/>
            <person name="Swayne D.E."/>
        </authorList>
    </citation>
    <scope>NUCLEOTIDE SEQUENCE [LARGE SCALE GENOMIC DNA]</scope>
    <source>
        <strain evidence="3 4">KR-140</strain>
    </source>
</reference>
<dbReference type="Pfam" id="PF00497">
    <property type="entry name" value="SBP_bac_3"/>
    <property type="match status" value="1"/>
</dbReference>
<feature type="domain" description="Solute-binding protein family 3/N-terminal" evidence="2">
    <location>
        <begin position="36"/>
        <end position="254"/>
    </location>
</feature>
<evidence type="ECO:0000313" key="4">
    <source>
        <dbReference type="Proteomes" id="UP000192582"/>
    </source>
</evidence>
<evidence type="ECO:0000313" key="3">
    <source>
        <dbReference type="EMBL" id="SMB83407.1"/>
    </source>
</evidence>
<accession>A0A1W1UQM6</accession>
<dbReference type="Proteomes" id="UP000192582">
    <property type="component" value="Unassembled WGS sequence"/>
</dbReference>
<gene>
    <name evidence="3" type="ORF">SAMN00790413_04425</name>
</gene>
<evidence type="ECO:0000259" key="2">
    <source>
        <dbReference type="SMART" id="SM00062"/>
    </source>
</evidence>
<dbReference type="STRING" id="695939.SAMN00790413_04425"/>
<protein>
    <submittedName>
        <fullName evidence="3">Cystine transport system substrate-binding protein</fullName>
    </submittedName>
</protein>
<dbReference type="AlphaFoldDB" id="A0A1W1UQM6"/>
<dbReference type="EMBL" id="FWWU01000006">
    <property type="protein sequence ID" value="SMB83407.1"/>
    <property type="molecule type" value="Genomic_DNA"/>
</dbReference>
<dbReference type="SMART" id="SM00062">
    <property type="entry name" value="PBPb"/>
    <property type="match status" value="1"/>
</dbReference>